<evidence type="ECO:0000256" key="2">
    <source>
        <dbReference type="SAM" id="Phobius"/>
    </source>
</evidence>
<keyword evidence="2" id="KW-0472">Membrane</keyword>
<accession>A0A1C6SDG0</accession>
<feature type="region of interest" description="Disordered" evidence="1">
    <location>
        <begin position="86"/>
        <end position="131"/>
    </location>
</feature>
<feature type="transmembrane region" description="Helical" evidence="2">
    <location>
        <begin position="57"/>
        <end position="78"/>
    </location>
</feature>
<dbReference type="RefSeq" id="WP_091643162.1">
    <property type="nucleotide sequence ID" value="NZ_FMHW01000002.1"/>
</dbReference>
<dbReference type="InterPro" id="IPR012334">
    <property type="entry name" value="Pectin_lyas_fold"/>
</dbReference>
<reference evidence="5" key="1">
    <citation type="submission" date="2016-06" db="EMBL/GenBank/DDBJ databases">
        <authorList>
            <person name="Varghese N."/>
            <person name="Submissions Spin"/>
        </authorList>
    </citation>
    <scope>NUCLEOTIDE SEQUENCE [LARGE SCALE GENOMIC DNA]</scope>
    <source>
        <strain evidence="5">DSM 43817</strain>
    </source>
</reference>
<dbReference type="AlphaFoldDB" id="A0A1C6SDG0"/>
<dbReference type="InterPro" id="IPR011050">
    <property type="entry name" value="Pectin_lyase_fold/virulence"/>
</dbReference>
<dbReference type="Gene3D" id="2.160.20.10">
    <property type="entry name" value="Single-stranded right-handed beta-helix, Pectin lyase-like"/>
    <property type="match status" value="1"/>
</dbReference>
<keyword evidence="2" id="KW-1133">Transmembrane helix</keyword>
<dbReference type="InterPro" id="IPR007742">
    <property type="entry name" value="NosD_dom"/>
</dbReference>
<sequence>MSAPIPPNPLDPPPGTGWPAATPPPEPPHGGPEVPAAAEPVPAGAARPAWRTVSGGLPLWLAASAFVLALITLVVTVFDGDAADPGPGAGLSGPTRTPTGSAPAAPSEPEPVPTTAPASPSAAGSVAAPARATTTCPAPTVTVNDASSLAEALATAAPGTSIRMAGGVYADRFVASTAGTEAQPIFLCGAADAIIDGGGVDGGYGFHLDGASYWRLVGFTVRNSQKGVMADGAQHVVIDGLTVEQIGDEAIHLRKASSDNIVRNNTVRETGKRRERFGEGIYVGSAESNWCEINGCAPDASDRNVIQGNEITAVTAEAVDIKEGTTGGVVSGNTFDGSALSGSHADSWVDVKGNDWTIENNIGRNSIEDGFQTHEILEGWGTGNVFRGNTAEVNGPGFGFNLTPVNDNRVSCDNKVTGAAKGLANVDCH</sequence>
<protein>
    <submittedName>
        <fullName evidence="4">Right handed beta helix region</fullName>
    </submittedName>
</protein>
<dbReference type="OrthoDB" id="264773at2"/>
<evidence type="ECO:0000313" key="4">
    <source>
        <dbReference type="EMBL" id="SCL27530.1"/>
    </source>
</evidence>
<organism evidence="4 5">
    <name type="scientific">Micromonospora pallida</name>
    <dbReference type="NCBI Taxonomy" id="145854"/>
    <lineage>
        <taxon>Bacteria</taxon>
        <taxon>Bacillati</taxon>
        <taxon>Actinomycetota</taxon>
        <taxon>Actinomycetes</taxon>
        <taxon>Micromonosporales</taxon>
        <taxon>Micromonosporaceae</taxon>
        <taxon>Micromonospora</taxon>
    </lineage>
</organism>
<dbReference type="InterPro" id="IPR006626">
    <property type="entry name" value="PbH1"/>
</dbReference>
<dbReference type="EMBL" id="FMHW01000002">
    <property type="protein sequence ID" value="SCL27530.1"/>
    <property type="molecule type" value="Genomic_DNA"/>
</dbReference>
<gene>
    <name evidence="4" type="ORF">GA0074692_2366</name>
</gene>
<feature type="region of interest" description="Disordered" evidence="1">
    <location>
        <begin position="1"/>
        <end position="43"/>
    </location>
</feature>
<evidence type="ECO:0000313" key="5">
    <source>
        <dbReference type="Proteomes" id="UP000198959"/>
    </source>
</evidence>
<dbReference type="Proteomes" id="UP000198959">
    <property type="component" value="Unassembled WGS sequence"/>
</dbReference>
<dbReference type="Pfam" id="PF05048">
    <property type="entry name" value="NosD"/>
    <property type="match status" value="1"/>
</dbReference>
<dbReference type="SUPFAM" id="SSF51126">
    <property type="entry name" value="Pectin lyase-like"/>
    <property type="match status" value="1"/>
</dbReference>
<proteinExistence type="predicted"/>
<name>A0A1C6SDG0_9ACTN</name>
<feature type="compositionally biased region" description="Low complexity" evidence="1">
    <location>
        <begin position="31"/>
        <end position="43"/>
    </location>
</feature>
<feature type="domain" description="Periplasmic copper-binding protein NosD beta helix" evidence="3">
    <location>
        <begin position="202"/>
        <end position="341"/>
    </location>
</feature>
<feature type="compositionally biased region" description="Pro residues" evidence="1">
    <location>
        <begin position="1"/>
        <end position="30"/>
    </location>
</feature>
<feature type="compositionally biased region" description="Low complexity" evidence="1">
    <location>
        <begin position="115"/>
        <end position="131"/>
    </location>
</feature>
<evidence type="ECO:0000256" key="1">
    <source>
        <dbReference type="SAM" id="MobiDB-lite"/>
    </source>
</evidence>
<keyword evidence="5" id="KW-1185">Reference proteome</keyword>
<dbReference type="SMART" id="SM00710">
    <property type="entry name" value="PbH1"/>
    <property type="match status" value="7"/>
</dbReference>
<feature type="compositionally biased region" description="Low complexity" evidence="1">
    <location>
        <begin position="86"/>
        <end position="105"/>
    </location>
</feature>
<evidence type="ECO:0000259" key="3">
    <source>
        <dbReference type="Pfam" id="PF05048"/>
    </source>
</evidence>
<dbReference type="STRING" id="145854.GA0074692_2366"/>
<keyword evidence="2" id="KW-0812">Transmembrane</keyword>